<organism evidence="3 4">
    <name type="scientific">Mytilus edulis</name>
    <name type="common">Blue mussel</name>
    <dbReference type="NCBI Taxonomy" id="6550"/>
    <lineage>
        <taxon>Eukaryota</taxon>
        <taxon>Metazoa</taxon>
        <taxon>Spiralia</taxon>
        <taxon>Lophotrochozoa</taxon>
        <taxon>Mollusca</taxon>
        <taxon>Bivalvia</taxon>
        <taxon>Autobranchia</taxon>
        <taxon>Pteriomorphia</taxon>
        <taxon>Mytilida</taxon>
        <taxon>Mytiloidea</taxon>
        <taxon>Mytilidae</taxon>
        <taxon>Mytilinae</taxon>
        <taxon>Mytilus</taxon>
    </lineage>
</organism>
<gene>
    <name evidence="3" type="ORF">MEDL_37813</name>
</gene>
<dbReference type="EMBL" id="CAJPWZ010001810">
    <property type="protein sequence ID" value="CAG2224623.1"/>
    <property type="molecule type" value="Genomic_DNA"/>
</dbReference>
<dbReference type="Proteomes" id="UP000683360">
    <property type="component" value="Unassembled WGS sequence"/>
</dbReference>
<proteinExistence type="predicted"/>
<name>A0A8S3T250_MYTED</name>
<evidence type="ECO:0000313" key="3">
    <source>
        <dbReference type="EMBL" id="CAG2224623.1"/>
    </source>
</evidence>
<feature type="disulfide bond" evidence="2">
    <location>
        <begin position="112"/>
        <end position="127"/>
    </location>
</feature>
<dbReference type="AlphaFoldDB" id="A0A8S3T250"/>
<evidence type="ECO:0000256" key="2">
    <source>
        <dbReference type="PROSITE-ProRule" id="PRU00124"/>
    </source>
</evidence>
<keyword evidence="4" id="KW-1185">Reference proteome</keyword>
<keyword evidence="1 2" id="KW-1015">Disulfide bond</keyword>
<dbReference type="InterPro" id="IPR036055">
    <property type="entry name" value="LDL_receptor-like_sf"/>
</dbReference>
<dbReference type="InterPro" id="IPR002172">
    <property type="entry name" value="LDrepeatLR_classA_rpt"/>
</dbReference>
<dbReference type="OrthoDB" id="6113314at2759"/>
<accession>A0A8S3T250</accession>
<reference evidence="3" key="1">
    <citation type="submission" date="2021-03" db="EMBL/GenBank/DDBJ databases">
        <authorList>
            <person name="Bekaert M."/>
        </authorList>
    </citation>
    <scope>NUCLEOTIDE SEQUENCE</scope>
</reference>
<comment type="caution">
    <text evidence="3">The sequence shown here is derived from an EMBL/GenBank/DDBJ whole genome shotgun (WGS) entry which is preliminary data.</text>
</comment>
<dbReference type="SUPFAM" id="SSF57424">
    <property type="entry name" value="LDL receptor-like module"/>
    <property type="match status" value="1"/>
</dbReference>
<comment type="caution">
    <text evidence="2">Lacks conserved residue(s) required for the propagation of feature annotation.</text>
</comment>
<evidence type="ECO:0000256" key="1">
    <source>
        <dbReference type="ARBA" id="ARBA00023157"/>
    </source>
</evidence>
<sequence length="219" mass="24021">MCLHPDCKCNGFDDCGDNTDEADCIMSSKDKGGKSCVYILTVNVMVWMIVVTVTDDNTDEADCKCNGMDDCGDIMCLHPDCKCNGNDCGDMKREMYHVKDKGGKCLHPDCKCNGLDDCGDNTDEADCIMSSKEKGDDCGDNTDEANCIMSSKEKGDDCGDNTDEANCIMSSKEKGGENVICLHSDCKCLMVWMIVVTIQMRQTVSCPLKKREVSHVFTL</sequence>
<protein>
    <submittedName>
        <fullName evidence="3">Uncharacterized protein</fullName>
    </submittedName>
</protein>
<dbReference type="PROSITE" id="PS50068">
    <property type="entry name" value="LDLRA_2"/>
    <property type="match status" value="1"/>
</dbReference>
<evidence type="ECO:0000313" key="4">
    <source>
        <dbReference type="Proteomes" id="UP000683360"/>
    </source>
</evidence>